<feature type="compositionally biased region" description="Acidic residues" evidence="7">
    <location>
        <begin position="722"/>
        <end position="734"/>
    </location>
</feature>
<feature type="region of interest" description="Disordered" evidence="7">
    <location>
        <begin position="537"/>
        <end position="844"/>
    </location>
</feature>
<dbReference type="EMBL" id="CAJFDH010000001">
    <property type="protein sequence ID" value="CAD5205764.1"/>
    <property type="molecule type" value="Genomic_DNA"/>
</dbReference>
<keyword evidence="12" id="KW-1185">Reference proteome</keyword>
<evidence type="ECO:0000256" key="1">
    <source>
        <dbReference type="ARBA" id="ARBA00004123"/>
    </source>
</evidence>
<dbReference type="Proteomes" id="UP000614601">
    <property type="component" value="Unassembled WGS sequence"/>
</dbReference>
<dbReference type="GO" id="GO:0006397">
    <property type="term" value="P:mRNA processing"/>
    <property type="evidence" value="ECO:0007669"/>
    <property type="project" value="InterPro"/>
</dbReference>
<comment type="caution">
    <text evidence="11">The sequence shown here is derived from an EMBL/GenBank/DDBJ whole genome shotgun (WGS) entry which is preliminary data.</text>
</comment>
<dbReference type="Pfam" id="PF13696">
    <property type="entry name" value="zf-CCHC_2"/>
    <property type="match status" value="1"/>
</dbReference>
<comment type="subcellular location">
    <subcellularLocation>
        <location evidence="1">Nucleus</location>
    </subcellularLocation>
</comment>
<dbReference type="PROSITE" id="PS50089">
    <property type="entry name" value="ZF_RING_2"/>
    <property type="match status" value="1"/>
</dbReference>
<dbReference type="SUPFAM" id="SSF57756">
    <property type="entry name" value="Retrovirus zinc finger-like domains"/>
    <property type="match status" value="1"/>
</dbReference>
<dbReference type="InterPro" id="IPR025829">
    <property type="entry name" value="Zn_knuckle_CX2CX3GHX4C"/>
</dbReference>
<dbReference type="GO" id="GO:0005634">
    <property type="term" value="C:nucleus"/>
    <property type="evidence" value="ECO:0007669"/>
    <property type="project" value="UniProtKB-SubCell"/>
</dbReference>
<evidence type="ECO:0000313" key="12">
    <source>
        <dbReference type="Proteomes" id="UP000614601"/>
    </source>
</evidence>
<evidence type="ECO:0000256" key="4">
    <source>
        <dbReference type="ARBA" id="ARBA00022833"/>
    </source>
</evidence>
<keyword evidence="3 6" id="KW-0863">Zinc-finger</keyword>
<feature type="compositionally biased region" description="Basic and acidic residues" evidence="7">
    <location>
        <begin position="711"/>
        <end position="721"/>
    </location>
</feature>
<evidence type="ECO:0000259" key="9">
    <source>
        <dbReference type="PROSITE" id="PS50158"/>
    </source>
</evidence>
<evidence type="ECO:0000259" key="8">
    <source>
        <dbReference type="PROSITE" id="PS50089"/>
    </source>
</evidence>
<feature type="compositionally biased region" description="Basic and acidic residues" evidence="7">
    <location>
        <begin position="735"/>
        <end position="802"/>
    </location>
</feature>
<dbReference type="GO" id="GO:0016567">
    <property type="term" value="P:protein ubiquitination"/>
    <property type="evidence" value="ECO:0007669"/>
    <property type="project" value="InterPro"/>
</dbReference>
<feature type="compositionally biased region" description="Basic and acidic residues" evidence="7">
    <location>
        <begin position="652"/>
        <end position="702"/>
    </location>
</feature>
<feature type="compositionally biased region" description="Polar residues" evidence="7">
    <location>
        <begin position="403"/>
        <end position="421"/>
    </location>
</feature>
<evidence type="ECO:0000259" key="10">
    <source>
        <dbReference type="PROSITE" id="PS51282"/>
    </source>
</evidence>
<keyword evidence="5" id="KW-0539">Nucleus</keyword>
<dbReference type="InterPro" id="IPR001841">
    <property type="entry name" value="Znf_RING"/>
</dbReference>
<evidence type="ECO:0008006" key="13">
    <source>
        <dbReference type="Google" id="ProtNLM"/>
    </source>
</evidence>
<dbReference type="InterPro" id="IPR001878">
    <property type="entry name" value="Znf_CCHC"/>
</dbReference>
<evidence type="ECO:0000313" key="11">
    <source>
        <dbReference type="EMBL" id="CAD5205764.1"/>
    </source>
</evidence>
<dbReference type="PROSITE" id="PS50158">
    <property type="entry name" value="ZF_CCHC"/>
    <property type="match status" value="1"/>
</dbReference>
<sequence>MSTIHYKFHSCVTYTTITFDDLHVRVNELKQKIYEKENLSQDQFDLTVENAHTKRVYNDEHIVPRNSSVIVRRCPKENTKAPKVHDQSTSGIVGKNNVQTAPDLSFIDSIDFSKLTEQERLAHIKKVSAEKYTQQNFRRTTNSSAFSEPPPPSYVCNRCSRTGHWYRECPLVNIKRTTGIPMEELVETTADDPHAMLHPTGKFMVQKMHINARLTSKVKHPLGVSMSPNQESGQSPRVEEDPIPEELQCPMCKELLKEAVLTICCGQSFCMACMMQVIMSDNPRCPGQDCAEREITNNSIVENKQLRRAVEKYRLTKAQPVQKPVNFDSVTGIVPLPQTMSQEVSVEETVESKRVYNTNKAAATPPETNGSSINAISNNLASTNLSSQNKLPTVDLTKYLASTPAQSQSQPVNNASASVPNVTKPKETATKPNLDDTAPPGTFEESNGTIKKAQKNEEAELKSLWETLLQRDEPSLGLEKAKTARNGRERKETSSSNSSEKVKKRTPSPDSEAKNAALLSLLGGNDDKKSSLSALSALDGLRVIDPVTGKPILSNASKTPKKRSSSRRKSKDDRDRKRHKEDKEYKKNKEDRDRKRSKEDREHRRKKDDRDHKRDKEDRDEKMNKEDRDEETIKEDRDGQRNMEDRDEEVNKEDRDQKRNKDDRDEERNKEGRDEEVNKEDRDQKRNKDDRDEERNKEGRDDEMNEEDRYEETIKEDRDVENMEIDLDDENMEEEEHKEIKEDKEHKKIKEEKEHKKNKEEKEHKRNKEVKKSKEEREEKDRKKSKDREEKEHKKSKEDRENKKKRKREKEEKSESHKRKRSKSGSDDEEVVKKKKKKHKKKDR</sequence>
<feature type="compositionally biased region" description="Basic and acidic residues" evidence="7">
    <location>
        <begin position="475"/>
        <end position="493"/>
    </location>
</feature>
<dbReference type="GO" id="GO:0019899">
    <property type="term" value="F:enzyme binding"/>
    <property type="evidence" value="ECO:0007669"/>
    <property type="project" value="UniProtKB-ARBA"/>
</dbReference>
<evidence type="ECO:0000256" key="6">
    <source>
        <dbReference type="PROSITE-ProRule" id="PRU00047"/>
    </source>
</evidence>
<feature type="domain" description="CCHC-type" evidence="9">
    <location>
        <begin position="156"/>
        <end position="170"/>
    </location>
</feature>
<dbReference type="InterPro" id="IPR033489">
    <property type="entry name" value="RBBP6"/>
</dbReference>
<dbReference type="SUPFAM" id="SSF57850">
    <property type="entry name" value="RING/U-box"/>
    <property type="match status" value="1"/>
</dbReference>
<dbReference type="GO" id="GO:0006511">
    <property type="term" value="P:ubiquitin-dependent protein catabolic process"/>
    <property type="evidence" value="ECO:0007669"/>
    <property type="project" value="TreeGrafter"/>
</dbReference>
<protein>
    <recommendedName>
        <fullName evidence="13">DWNN domain-containing protein</fullName>
    </recommendedName>
</protein>
<dbReference type="SMART" id="SM01180">
    <property type="entry name" value="DWNN"/>
    <property type="match status" value="1"/>
</dbReference>
<dbReference type="InterPro" id="IPR013083">
    <property type="entry name" value="Znf_RING/FYVE/PHD"/>
</dbReference>
<proteinExistence type="predicted"/>
<name>A0A811JR67_9BILA</name>
<evidence type="ECO:0000256" key="5">
    <source>
        <dbReference type="ARBA" id="ARBA00023242"/>
    </source>
</evidence>
<evidence type="ECO:0000256" key="7">
    <source>
        <dbReference type="SAM" id="MobiDB-lite"/>
    </source>
</evidence>
<feature type="compositionally biased region" description="Basic and acidic residues" evidence="7">
    <location>
        <begin position="634"/>
        <end position="644"/>
    </location>
</feature>
<feature type="compositionally biased region" description="Basic residues" evidence="7">
    <location>
        <begin position="833"/>
        <end position="844"/>
    </location>
</feature>
<dbReference type="GO" id="GO:0003676">
    <property type="term" value="F:nucleic acid binding"/>
    <property type="evidence" value="ECO:0007669"/>
    <property type="project" value="InterPro"/>
</dbReference>
<dbReference type="OrthoDB" id="106784at2759"/>
<dbReference type="CDD" id="cd16620">
    <property type="entry name" value="vRING-HC-C4C4_RBBP6"/>
    <property type="match status" value="1"/>
</dbReference>
<evidence type="ECO:0000256" key="2">
    <source>
        <dbReference type="ARBA" id="ARBA00022723"/>
    </source>
</evidence>
<feature type="domain" description="RING-type" evidence="8">
    <location>
        <begin position="249"/>
        <end position="286"/>
    </location>
</feature>
<dbReference type="GO" id="GO:0008270">
    <property type="term" value="F:zinc ion binding"/>
    <property type="evidence" value="ECO:0007669"/>
    <property type="project" value="UniProtKB-KW"/>
</dbReference>
<organism evidence="11 12">
    <name type="scientific">Bursaphelenchus okinawaensis</name>
    <dbReference type="NCBI Taxonomy" id="465554"/>
    <lineage>
        <taxon>Eukaryota</taxon>
        <taxon>Metazoa</taxon>
        <taxon>Ecdysozoa</taxon>
        <taxon>Nematoda</taxon>
        <taxon>Chromadorea</taxon>
        <taxon>Rhabditida</taxon>
        <taxon>Tylenchina</taxon>
        <taxon>Tylenchomorpha</taxon>
        <taxon>Aphelenchoidea</taxon>
        <taxon>Aphelenchoididae</taxon>
        <taxon>Bursaphelenchus</taxon>
    </lineage>
</organism>
<accession>A0A811JR67</accession>
<gene>
    <name evidence="11" type="ORF">BOKJ2_LOCUS448</name>
</gene>
<dbReference type="PANTHER" id="PTHR15439:SF0">
    <property type="entry name" value="CELL DIVISION CYCLE AND APOPTOSIS REGULATOR PROTEIN 1-RELATED"/>
    <property type="match status" value="1"/>
</dbReference>
<dbReference type="EMBL" id="CAJFCW020000001">
    <property type="protein sequence ID" value="CAG9079114.1"/>
    <property type="molecule type" value="Genomic_DNA"/>
</dbReference>
<feature type="compositionally biased region" description="Basic and acidic residues" evidence="7">
    <location>
        <begin position="570"/>
        <end position="627"/>
    </location>
</feature>
<dbReference type="PANTHER" id="PTHR15439">
    <property type="entry name" value="RETINOBLASTOMA-BINDING PROTEIN 6"/>
    <property type="match status" value="1"/>
</dbReference>
<feature type="region of interest" description="Disordered" evidence="7">
    <location>
        <begin position="475"/>
        <end position="517"/>
    </location>
</feature>
<dbReference type="PROSITE" id="PS51282">
    <property type="entry name" value="DWNN"/>
    <property type="match status" value="1"/>
</dbReference>
<keyword evidence="4" id="KW-0862">Zinc</keyword>
<dbReference type="InterPro" id="IPR036875">
    <property type="entry name" value="Znf_CCHC_sf"/>
</dbReference>
<dbReference type="GO" id="GO:0061630">
    <property type="term" value="F:ubiquitin protein ligase activity"/>
    <property type="evidence" value="ECO:0007669"/>
    <property type="project" value="InterPro"/>
</dbReference>
<dbReference type="AlphaFoldDB" id="A0A811JR67"/>
<dbReference type="Gene3D" id="3.10.20.90">
    <property type="entry name" value="Phosphatidylinositol 3-kinase Catalytic Subunit, Chain A, domain 1"/>
    <property type="match status" value="1"/>
</dbReference>
<dbReference type="Pfam" id="PF08783">
    <property type="entry name" value="DWNN"/>
    <property type="match status" value="1"/>
</dbReference>
<evidence type="ECO:0000256" key="3">
    <source>
        <dbReference type="ARBA" id="ARBA00022771"/>
    </source>
</evidence>
<dbReference type="Gene3D" id="4.10.60.10">
    <property type="entry name" value="Zinc finger, CCHC-type"/>
    <property type="match status" value="1"/>
</dbReference>
<reference evidence="11" key="1">
    <citation type="submission" date="2020-09" db="EMBL/GenBank/DDBJ databases">
        <authorList>
            <person name="Kikuchi T."/>
        </authorList>
    </citation>
    <scope>NUCLEOTIDE SEQUENCE</scope>
    <source>
        <strain evidence="11">SH1</strain>
    </source>
</reference>
<feature type="region of interest" description="Disordered" evidence="7">
    <location>
        <begin position="403"/>
        <end position="455"/>
    </location>
</feature>
<feature type="compositionally biased region" description="Basic residues" evidence="7">
    <location>
        <begin position="559"/>
        <end position="569"/>
    </location>
</feature>
<keyword evidence="2" id="KW-0479">Metal-binding</keyword>
<dbReference type="Proteomes" id="UP000783686">
    <property type="component" value="Unassembled WGS sequence"/>
</dbReference>
<feature type="domain" description="DWNN" evidence="10">
    <location>
        <begin position="4"/>
        <end position="75"/>
    </location>
</feature>
<dbReference type="Gene3D" id="3.30.40.10">
    <property type="entry name" value="Zinc/RING finger domain, C3HC4 (zinc finger)"/>
    <property type="match status" value="1"/>
</dbReference>
<dbReference type="InterPro" id="IPR014891">
    <property type="entry name" value="DWNN_domain"/>
</dbReference>